<reference evidence="2" key="1">
    <citation type="journal article" date="2013" name="Proc. Natl. Acad. Sci. U.S.A.">
        <title>Genome structure and metabolic features in the red seaweed Chondrus crispus shed light on evolution of the Archaeplastida.</title>
        <authorList>
            <person name="Collen J."/>
            <person name="Porcel B."/>
            <person name="Carre W."/>
            <person name="Ball S.G."/>
            <person name="Chaparro C."/>
            <person name="Tonon T."/>
            <person name="Barbeyron T."/>
            <person name="Michel G."/>
            <person name="Noel B."/>
            <person name="Valentin K."/>
            <person name="Elias M."/>
            <person name="Artiguenave F."/>
            <person name="Arun A."/>
            <person name="Aury J.M."/>
            <person name="Barbosa-Neto J.F."/>
            <person name="Bothwell J.H."/>
            <person name="Bouget F.Y."/>
            <person name="Brillet L."/>
            <person name="Cabello-Hurtado F."/>
            <person name="Capella-Gutierrez S."/>
            <person name="Charrier B."/>
            <person name="Cladiere L."/>
            <person name="Cock J.M."/>
            <person name="Coelho S.M."/>
            <person name="Colleoni C."/>
            <person name="Czjzek M."/>
            <person name="Da Silva C."/>
            <person name="Delage L."/>
            <person name="Denoeud F."/>
            <person name="Deschamps P."/>
            <person name="Dittami S.M."/>
            <person name="Gabaldon T."/>
            <person name="Gachon C.M."/>
            <person name="Groisillier A."/>
            <person name="Herve C."/>
            <person name="Jabbari K."/>
            <person name="Katinka M."/>
            <person name="Kloareg B."/>
            <person name="Kowalczyk N."/>
            <person name="Labadie K."/>
            <person name="Leblanc C."/>
            <person name="Lopez P.J."/>
            <person name="McLachlan D.H."/>
            <person name="Meslet-Cladiere L."/>
            <person name="Moustafa A."/>
            <person name="Nehr Z."/>
            <person name="Nyvall Collen P."/>
            <person name="Panaud O."/>
            <person name="Partensky F."/>
            <person name="Poulain J."/>
            <person name="Rensing S.A."/>
            <person name="Rousvoal S."/>
            <person name="Samson G."/>
            <person name="Symeonidi A."/>
            <person name="Weissenbach J."/>
            <person name="Zambounis A."/>
            <person name="Wincker P."/>
            <person name="Boyen C."/>
        </authorList>
    </citation>
    <scope>NUCLEOTIDE SEQUENCE [LARGE SCALE GENOMIC DNA]</scope>
    <source>
        <strain evidence="2">cv. Stackhouse</strain>
    </source>
</reference>
<dbReference type="EMBL" id="HG001733">
    <property type="protein sequence ID" value="CDF35527.1"/>
    <property type="molecule type" value="Genomic_DNA"/>
</dbReference>
<name>R7QAK0_CHOCR</name>
<dbReference type="Proteomes" id="UP000012073">
    <property type="component" value="Unassembled WGS sequence"/>
</dbReference>
<sequence>MVRNNDPALAGWAAQTKAQIVAAHAAPAVHHVRADGRADKTE</sequence>
<dbReference type="AlphaFoldDB" id="R7QAK0"/>
<gene>
    <name evidence="1" type="ORF">CHC_T00003855001</name>
</gene>
<keyword evidence="2" id="KW-1185">Reference proteome</keyword>
<proteinExistence type="predicted"/>
<dbReference type="RefSeq" id="XP_005715346.1">
    <property type="nucleotide sequence ID" value="XM_005715289.1"/>
</dbReference>
<accession>R7QAK0</accession>
<dbReference type="GeneID" id="17323057"/>
<protein>
    <submittedName>
        <fullName evidence="1">Uncharacterized protein</fullName>
    </submittedName>
</protein>
<dbReference type="KEGG" id="ccp:CHC_T00003855001"/>
<organism evidence="1 2">
    <name type="scientific">Chondrus crispus</name>
    <name type="common">Carrageen Irish moss</name>
    <name type="synonym">Polymorpha crispa</name>
    <dbReference type="NCBI Taxonomy" id="2769"/>
    <lineage>
        <taxon>Eukaryota</taxon>
        <taxon>Rhodophyta</taxon>
        <taxon>Florideophyceae</taxon>
        <taxon>Rhodymeniophycidae</taxon>
        <taxon>Gigartinales</taxon>
        <taxon>Gigartinaceae</taxon>
        <taxon>Chondrus</taxon>
    </lineage>
</organism>
<evidence type="ECO:0000313" key="2">
    <source>
        <dbReference type="Proteomes" id="UP000012073"/>
    </source>
</evidence>
<evidence type="ECO:0000313" key="1">
    <source>
        <dbReference type="EMBL" id="CDF35527.1"/>
    </source>
</evidence>
<dbReference type="Gramene" id="CDF35527">
    <property type="protein sequence ID" value="CDF35527"/>
    <property type="gene ID" value="CHC_T00003855001"/>
</dbReference>